<dbReference type="PANTHER" id="PTHR35812">
    <property type="entry name" value="LIPOPROTEIN"/>
    <property type="match status" value="1"/>
</dbReference>
<gene>
    <name evidence="5" type="ORF">CLV96_0781</name>
</gene>
<evidence type="ECO:0000256" key="2">
    <source>
        <dbReference type="SAM" id="MobiDB-lite"/>
    </source>
</evidence>
<reference evidence="5 6" key="1">
    <citation type="submission" date="2019-03" db="EMBL/GenBank/DDBJ databases">
        <title>Genomic Encyclopedia of Archaeal and Bacterial Type Strains, Phase II (KMG-II): from individual species to whole genera.</title>
        <authorList>
            <person name="Goeker M."/>
        </authorList>
    </citation>
    <scope>NUCLEOTIDE SEQUENCE [LARGE SCALE GENOMIC DNA]</scope>
    <source>
        <strain evidence="5 6">DSM 21537</strain>
    </source>
</reference>
<dbReference type="InterPro" id="IPR011460">
    <property type="entry name" value="Lcl_C"/>
</dbReference>
<accession>A0A4R8MUH9</accession>
<dbReference type="PANTHER" id="PTHR35812:SF1">
    <property type="entry name" value="LIPOPROTEIN"/>
    <property type="match status" value="1"/>
</dbReference>
<feature type="region of interest" description="Disordered" evidence="2">
    <location>
        <begin position="585"/>
        <end position="608"/>
    </location>
</feature>
<sequence length="887" mass="91297">MVVAIEVIPDMRKLTKSIWIHLTLILAAWVLAASCAPQSGQSNLASILLFLGFGNASGTTREFTPGKPVDLDGNGVPDGIVMDVDGNEISDGIDTDGNGAPDILLLDTNGDGKPDAIDTNGDGTPDYFINPTGNPGLTTGPDGGGSPVNLVDVNNDGYPDGFDTDGDGVINDNRLSIIHNDVTLPTISVNIPGGNFGGSQSVIISCSDLVGVSQIIYTVNNTLPSFSPLNGTVAPPPNVTVNVGGGGDGTYVLRYLCRDLAGNSSAAATSTYVIDTNIPNITIGSQSSQYVSTVSGAIGSANIQWQSNRNGNYTVLDGGTDCNNGSAATGTNVSGTTTAGGNITTTLTAANAFSGQSTKTFRICVTDSISTLKGNVTFPLTRDDTAPTVSASPGAGSYGSATSVTLSCSDTGGGSCDKIVYATNIGSAPTNPAITGSTGAITSGTLYSSPLSMTDGAVTYNKWIARDSAGNVSGVVAANYTVDTTVATITINSYTPTSQFVNGSATQTIAWQSTITGNYQIRIGGTDCTNGTTATGTNVNGTATAASAISSTIANASFASGANTVRICVGPNLIGNYGSTTTTITKDGSPPTVSSSTPSDTATGYAPRPGRVTVVFSEAMDTSLTPTLTTENWDGTSYVNIPNTGTTFSWVNTTTLQINLSWIYFPENSQIRWTLGSTNLKDVAGNTMAANVQRSFTTGVHTHAIIPLRKTGLILCYNDTSNQACNNSGWPSQDGEIQSGVTRSFTGPTASGSDYTTTDNVAGLVWKTCTEGQSGNGCTGSPSNFTFYNAVNACAYLNLLNSGSGYAGRTNWRLPTRQEMATLIEYGEAYLSIEKINSNAFPNSANVYRTSCTIGSNLASSYTLDFASGYIIDGTKNSSSNVRCVSN</sequence>
<dbReference type="GO" id="GO:0005509">
    <property type="term" value="F:calcium ion binding"/>
    <property type="evidence" value="ECO:0007669"/>
    <property type="project" value="InterPro"/>
</dbReference>
<dbReference type="Pfam" id="PF13205">
    <property type="entry name" value="Big_5"/>
    <property type="match status" value="1"/>
</dbReference>
<evidence type="ECO:0000259" key="3">
    <source>
        <dbReference type="Pfam" id="PF07603"/>
    </source>
</evidence>
<dbReference type="InterPro" id="IPR028974">
    <property type="entry name" value="TSP_type-3_rpt"/>
</dbReference>
<dbReference type="InterPro" id="IPR032812">
    <property type="entry name" value="SbsA_Ig"/>
</dbReference>
<organism evidence="5 6">
    <name type="scientific">Leptospira meyeri</name>
    <dbReference type="NCBI Taxonomy" id="29508"/>
    <lineage>
        <taxon>Bacteria</taxon>
        <taxon>Pseudomonadati</taxon>
        <taxon>Spirochaetota</taxon>
        <taxon>Spirochaetia</taxon>
        <taxon>Leptospirales</taxon>
        <taxon>Leptospiraceae</taxon>
        <taxon>Leptospira</taxon>
    </lineage>
</organism>
<feature type="domain" description="Lcl C-terminal" evidence="3">
    <location>
        <begin position="756"/>
        <end position="885"/>
    </location>
</feature>
<evidence type="ECO:0000313" key="5">
    <source>
        <dbReference type="EMBL" id="TDY71808.1"/>
    </source>
</evidence>
<protein>
    <submittedName>
        <fullName evidence="5">Uncharacterized protein DUF1566</fullName>
    </submittedName>
</protein>
<evidence type="ECO:0000313" key="6">
    <source>
        <dbReference type="Proteomes" id="UP000294684"/>
    </source>
</evidence>
<dbReference type="Proteomes" id="UP000294684">
    <property type="component" value="Unassembled WGS sequence"/>
</dbReference>
<feature type="domain" description="SbsA Ig-like" evidence="4">
    <location>
        <begin position="587"/>
        <end position="698"/>
    </location>
</feature>
<dbReference type="STRING" id="1193051.LEP1GSC017_3180"/>
<evidence type="ECO:0000256" key="1">
    <source>
        <dbReference type="ARBA" id="ARBA00022729"/>
    </source>
</evidence>
<keyword evidence="1" id="KW-0732">Signal</keyword>
<dbReference type="EMBL" id="SORO01000001">
    <property type="protein sequence ID" value="TDY71808.1"/>
    <property type="molecule type" value="Genomic_DNA"/>
</dbReference>
<dbReference type="AlphaFoldDB" id="A0A4R8MUH9"/>
<keyword evidence="6" id="KW-1185">Reference proteome</keyword>
<evidence type="ECO:0000259" key="4">
    <source>
        <dbReference type="Pfam" id="PF13205"/>
    </source>
</evidence>
<name>A0A4R8MUH9_LEPME</name>
<feature type="compositionally biased region" description="Low complexity" evidence="2">
    <location>
        <begin position="589"/>
        <end position="601"/>
    </location>
</feature>
<dbReference type="Pfam" id="PF07603">
    <property type="entry name" value="Lcl_C"/>
    <property type="match status" value="1"/>
</dbReference>
<comment type="caution">
    <text evidence="5">The sequence shown here is derived from an EMBL/GenBank/DDBJ whole genome shotgun (WGS) entry which is preliminary data.</text>
</comment>
<dbReference type="SUPFAM" id="SSF103647">
    <property type="entry name" value="TSP type-3 repeat"/>
    <property type="match status" value="1"/>
</dbReference>
<proteinExistence type="predicted"/>